<dbReference type="CDD" id="cd00609">
    <property type="entry name" value="AAT_like"/>
    <property type="match status" value="1"/>
</dbReference>
<dbReference type="Gene3D" id="3.40.640.10">
    <property type="entry name" value="Type I PLP-dependent aspartate aminotransferase-like (Major domain)"/>
    <property type="match status" value="1"/>
</dbReference>
<dbReference type="EMBL" id="DXHS01000114">
    <property type="protein sequence ID" value="HIW03014.1"/>
    <property type="molecule type" value="Genomic_DNA"/>
</dbReference>
<evidence type="ECO:0000256" key="4">
    <source>
        <dbReference type="ARBA" id="ARBA00022679"/>
    </source>
</evidence>
<evidence type="ECO:0000259" key="7">
    <source>
        <dbReference type="Pfam" id="PF00155"/>
    </source>
</evidence>
<comment type="similarity">
    <text evidence="2 6">Belongs to the class-I pyridoxal-phosphate-dependent aminotransferase family.</text>
</comment>
<evidence type="ECO:0000256" key="5">
    <source>
        <dbReference type="ARBA" id="ARBA00022898"/>
    </source>
</evidence>
<evidence type="ECO:0000313" key="8">
    <source>
        <dbReference type="EMBL" id="HIW03014.1"/>
    </source>
</evidence>
<dbReference type="PANTHER" id="PTHR46383">
    <property type="entry name" value="ASPARTATE AMINOTRANSFERASE"/>
    <property type="match status" value="1"/>
</dbReference>
<reference evidence="8" key="1">
    <citation type="journal article" date="2021" name="PeerJ">
        <title>Extensive microbial diversity within the chicken gut microbiome revealed by metagenomics and culture.</title>
        <authorList>
            <person name="Gilroy R."/>
            <person name="Ravi A."/>
            <person name="Getino M."/>
            <person name="Pursley I."/>
            <person name="Horton D.L."/>
            <person name="Alikhan N.F."/>
            <person name="Baker D."/>
            <person name="Gharbi K."/>
            <person name="Hall N."/>
            <person name="Watson M."/>
            <person name="Adriaenssens E.M."/>
            <person name="Foster-Nyarko E."/>
            <person name="Jarju S."/>
            <person name="Secka A."/>
            <person name="Antonio M."/>
            <person name="Oren A."/>
            <person name="Chaudhuri R.R."/>
            <person name="La Ragione R."/>
            <person name="Hildebrand F."/>
            <person name="Pallen M.J."/>
        </authorList>
    </citation>
    <scope>NUCLEOTIDE SEQUENCE</scope>
    <source>
        <strain evidence="8">12435</strain>
    </source>
</reference>
<dbReference type="PROSITE" id="PS00105">
    <property type="entry name" value="AA_TRANSFER_CLASS_1"/>
    <property type="match status" value="1"/>
</dbReference>
<reference evidence="8" key="2">
    <citation type="submission" date="2021-04" db="EMBL/GenBank/DDBJ databases">
        <authorList>
            <person name="Gilroy R."/>
        </authorList>
    </citation>
    <scope>NUCLEOTIDE SEQUENCE</scope>
    <source>
        <strain evidence="8">12435</strain>
    </source>
</reference>
<accession>A0A9D1Q2A8</accession>
<dbReference type="InterPro" id="IPR015421">
    <property type="entry name" value="PyrdxlP-dep_Trfase_major"/>
</dbReference>
<dbReference type="PANTHER" id="PTHR46383:SF1">
    <property type="entry name" value="ASPARTATE AMINOTRANSFERASE"/>
    <property type="match status" value="1"/>
</dbReference>
<dbReference type="Pfam" id="PF00155">
    <property type="entry name" value="Aminotran_1_2"/>
    <property type="match status" value="1"/>
</dbReference>
<protein>
    <recommendedName>
        <fullName evidence="6">Aminotransferase</fullName>
        <ecNumber evidence="6">2.6.1.-</ecNumber>
    </recommendedName>
</protein>
<dbReference type="GO" id="GO:0008483">
    <property type="term" value="F:transaminase activity"/>
    <property type="evidence" value="ECO:0007669"/>
    <property type="project" value="UniProtKB-KW"/>
</dbReference>
<feature type="domain" description="Aminotransferase class I/classII large" evidence="7">
    <location>
        <begin position="2"/>
        <end position="296"/>
    </location>
</feature>
<dbReference type="InterPro" id="IPR004839">
    <property type="entry name" value="Aminotransferase_I/II_large"/>
</dbReference>
<dbReference type="EC" id="2.6.1.-" evidence="6"/>
<comment type="caution">
    <text evidence="8">The sequence shown here is derived from an EMBL/GenBank/DDBJ whole genome shotgun (WGS) entry which is preliminary data.</text>
</comment>
<evidence type="ECO:0000313" key="9">
    <source>
        <dbReference type="Proteomes" id="UP000823990"/>
    </source>
</evidence>
<gene>
    <name evidence="8" type="ORF">H9892_06710</name>
</gene>
<dbReference type="GO" id="GO:0006520">
    <property type="term" value="P:amino acid metabolic process"/>
    <property type="evidence" value="ECO:0007669"/>
    <property type="project" value="InterPro"/>
</dbReference>
<keyword evidence="3 6" id="KW-0032">Aminotransferase</keyword>
<dbReference type="InterPro" id="IPR015424">
    <property type="entry name" value="PyrdxlP-dep_Trfase"/>
</dbReference>
<dbReference type="AlphaFoldDB" id="A0A9D1Q2A8"/>
<evidence type="ECO:0000256" key="2">
    <source>
        <dbReference type="ARBA" id="ARBA00007441"/>
    </source>
</evidence>
<evidence type="ECO:0000256" key="6">
    <source>
        <dbReference type="RuleBase" id="RU000481"/>
    </source>
</evidence>
<evidence type="ECO:0000256" key="3">
    <source>
        <dbReference type="ARBA" id="ARBA00022576"/>
    </source>
</evidence>
<dbReference type="FunFam" id="3.40.640.10:FF:000033">
    <property type="entry name" value="Aspartate aminotransferase"/>
    <property type="match status" value="1"/>
</dbReference>
<dbReference type="Gene3D" id="3.90.1150.10">
    <property type="entry name" value="Aspartate Aminotransferase, domain 1"/>
    <property type="match status" value="1"/>
</dbReference>
<evidence type="ECO:0000256" key="1">
    <source>
        <dbReference type="ARBA" id="ARBA00001933"/>
    </source>
</evidence>
<sequence length="304" mass="33033">VVSTGGKQTLRNACEALINPGDEVILPAPYWLTYPELIKMSGGKVVVLETTGASGFKMTAEQLEKAITPTTKALIFTNPSNPTGAVYTPEETAKIAEVAEKHGLYVISDEIYEKLVYGVTFRSIASFGNMKDLTVICSGMSKTYSMTGWRVGYSAAPLNVAKAMSSIQSHTTSNTNSIAQYASYVALTDKRGEEFLENMVKVFDERRKLIVSLMKEAPLLSAPEPMGAFYIMADISRTFGKKCDGEVIKNSADFCAKLLEKSLVAVVDGAAFGAPDYVRLSYACSEDDIRKGLKRIAEFTSSLE</sequence>
<keyword evidence="5" id="KW-0663">Pyridoxal phosphate</keyword>
<dbReference type="SUPFAM" id="SSF53383">
    <property type="entry name" value="PLP-dependent transferases"/>
    <property type="match status" value="1"/>
</dbReference>
<dbReference type="InterPro" id="IPR004838">
    <property type="entry name" value="NHTrfase_class1_PyrdxlP-BS"/>
</dbReference>
<dbReference type="InterPro" id="IPR015422">
    <property type="entry name" value="PyrdxlP-dep_Trfase_small"/>
</dbReference>
<dbReference type="GO" id="GO:0030170">
    <property type="term" value="F:pyridoxal phosphate binding"/>
    <property type="evidence" value="ECO:0007669"/>
    <property type="project" value="InterPro"/>
</dbReference>
<comment type="cofactor">
    <cofactor evidence="1 6">
        <name>pyridoxal 5'-phosphate</name>
        <dbReference type="ChEBI" id="CHEBI:597326"/>
    </cofactor>
</comment>
<proteinExistence type="inferred from homology"/>
<feature type="non-terminal residue" evidence="8">
    <location>
        <position position="1"/>
    </location>
</feature>
<organism evidence="8 9">
    <name type="scientific">Candidatus Protoclostridium stercorigallinarum</name>
    <dbReference type="NCBI Taxonomy" id="2838741"/>
    <lineage>
        <taxon>Bacteria</taxon>
        <taxon>Bacillati</taxon>
        <taxon>Bacillota</taxon>
        <taxon>Clostridia</taxon>
        <taxon>Candidatus Protoclostridium</taxon>
    </lineage>
</organism>
<keyword evidence="4 6" id="KW-0808">Transferase</keyword>
<name>A0A9D1Q2A8_9FIRM</name>
<dbReference type="InterPro" id="IPR050596">
    <property type="entry name" value="AspAT/PAT-like"/>
</dbReference>
<dbReference type="Proteomes" id="UP000823990">
    <property type="component" value="Unassembled WGS sequence"/>
</dbReference>